<dbReference type="Pfam" id="PF00276">
    <property type="entry name" value="Ribosomal_L23"/>
    <property type="match status" value="1"/>
</dbReference>
<dbReference type="Proteomes" id="UP001556170">
    <property type="component" value="Unassembled WGS sequence"/>
</dbReference>
<evidence type="ECO:0000256" key="1">
    <source>
        <dbReference type="ARBA" id="ARBA00006700"/>
    </source>
</evidence>
<keyword evidence="2 4" id="KW-0689">Ribosomal protein</keyword>
<evidence type="ECO:0000313" key="5">
    <source>
        <dbReference type="EMBL" id="MEW9624934.1"/>
    </source>
</evidence>
<gene>
    <name evidence="4 5" type="primary">rplW</name>
    <name evidence="5" type="ORF">ABQJ56_11930</name>
</gene>
<evidence type="ECO:0000256" key="3">
    <source>
        <dbReference type="ARBA" id="ARBA00023274"/>
    </source>
</evidence>
<dbReference type="Gene3D" id="3.30.70.330">
    <property type="match status" value="1"/>
</dbReference>
<name>A0ABV3QS92_9GAMM</name>
<dbReference type="GO" id="GO:0005840">
    <property type="term" value="C:ribosome"/>
    <property type="evidence" value="ECO:0007669"/>
    <property type="project" value="UniProtKB-KW"/>
</dbReference>
<comment type="function">
    <text evidence="4">One of the early assembly proteins it binds 23S rRNA. One of the proteins that surrounds the polypeptide exit tunnel on the outside of the ribosome. Forms the main docking site for trigger factor binding to the ribosome.</text>
</comment>
<dbReference type="EMBL" id="JBFOHL010000010">
    <property type="protein sequence ID" value="MEW9624934.1"/>
    <property type="molecule type" value="Genomic_DNA"/>
</dbReference>
<accession>A0ABV3QS92</accession>
<dbReference type="InterPro" id="IPR013025">
    <property type="entry name" value="Ribosomal_uL23-like"/>
</dbReference>
<protein>
    <recommendedName>
        <fullName evidence="4">Large ribosomal subunit protein uL23</fullName>
    </recommendedName>
</protein>
<dbReference type="SUPFAM" id="SSF54189">
    <property type="entry name" value="Ribosomal proteins S24e, L23 and L15e"/>
    <property type="match status" value="1"/>
</dbReference>
<reference evidence="5 6" key="1">
    <citation type="submission" date="2024-06" db="EMBL/GenBank/DDBJ databases">
        <authorList>
            <person name="Woo H."/>
        </authorList>
    </citation>
    <scope>NUCLEOTIDE SEQUENCE [LARGE SCALE GENOMIC DNA]</scope>
    <source>
        <strain evidence="5 6">S2-g</strain>
    </source>
</reference>
<sequence>MSNERILDTLRAPHISEKSARVSEHNQYVFVVAPAATKADVREAVEKMFDVKVEQVNLVNSKGKAKSFRFRAGSRQGKRKAYVRLADGQTIDVSAKA</sequence>
<organism evidence="5 6">
    <name type="scientific">Rhodanobacter geophilus</name>
    <dbReference type="NCBI Taxonomy" id="3162488"/>
    <lineage>
        <taxon>Bacteria</taxon>
        <taxon>Pseudomonadati</taxon>
        <taxon>Pseudomonadota</taxon>
        <taxon>Gammaproteobacteria</taxon>
        <taxon>Lysobacterales</taxon>
        <taxon>Rhodanobacteraceae</taxon>
        <taxon>Rhodanobacter</taxon>
    </lineage>
</organism>
<comment type="subunit">
    <text evidence="4">Part of the 50S ribosomal subunit. Contacts protein L29, and trigger factor when it is bound to the ribosome.</text>
</comment>
<keyword evidence="6" id="KW-1185">Reference proteome</keyword>
<comment type="similarity">
    <text evidence="1 4">Belongs to the universal ribosomal protein uL23 family.</text>
</comment>
<dbReference type="RefSeq" id="WP_367845232.1">
    <property type="nucleotide sequence ID" value="NZ_JBFOHL010000010.1"/>
</dbReference>
<dbReference type="NCBIfam" id="NF004363">
    <property type="entry name" value="PRK05738.2-4"/>
    <property type="match status" value="1"/>
</dbReference>
<evidence type="ECO:0000313" key="6">
    <source>
        <dbReference type="Proteomes" id="UP001556170"/>
    </source>
</evidence>
<dbReference type="NCBIfam" id="NF004359">
    <property type="entry name" value="PRK05738.1-3"/>
    <property type="match status" value="1"/>
</dbReference>
<dbReference type="PANTHER" id="PTHR11620">
    <property type="entry name" value="60S RIBOSOMAL PROTEIN L23A"/>
    <property type="match status" value="1"/>
</dbReference>
<keyword evidence="4" id="KW-0699">rRNA-binding</keyword>
<comment type="caution">
    <text evidence="5">The sequence shown here is derived from an EMBL/GenBank/DDBJ whole genome shotgun (WGS) entry which is preliminary data.</text>
</comment>
<evidence type="ECO:0000256" key="2">
    <source>
        <dbReference type="ARBA" id="ARBA00022980"/>
    </source>
</evidence>
<keyword evidence="4" id="KW-0694">RNA-binding</keyword>
<dbReference type="InterPro" id="IPR012677">
    <property type="entry name" value="Nucleotide-bd_a/b_plait_sf"/>
</dbReference>
<proteinExistence type="inferred from homology"/>
<dbReference type="HAMAP" id="MF_01369_B">
    <property type="entry name" value="Ribosomal_uL23_B"/>
    <property type="match status" value="1"/>
</dbReference>
<dbReference type="InterPro" id="IPR012678">
    <property type="entry name" value="Ribosomal_uL23/eL15/eS24_sf"/>
</dbReference>
<keyword evidence="3 4" id="KW-0687">Ribonucleoprotein</keyword>
<evidence type="ECO:0000256" key="4">
    <source>
        <dbReference type="HAMAP-Rule" id="MF_01369"/>
    </source>
</evidence>